<dbReference type="Proteomes" id="UP000007322">
    <property type="component" value="Chromosome 4"/>
</dbReference>
<dbReference type="VEuPathDB" id="FungiDB:MYCTH_2305882"/>
<proteinExistence type="predicted"/>
<dbReference type="AlphaFoldDB" id="G2QG44"/>
<evidence type="ECO:0008006" key="4">
    <source>
        <dbReference type="Google" id="ProtNLM"/>
    </source>
</evidence>
<dbReference type="KEGG" id="mtm:MYCTH_2305882"/>
<dbReference type="GeneID" id="11510044"/>
<dbReference type="RefSeq" id="XP_003663754.1">
    <property type="nucleotide sequence ID" value="XM_003663706.1"/>
</dbReference>
<accession>G2QG44</accession>
<organism evidence="2 3">
    <name type="scientific">Thermothelomyces thermophilus (strain ATCC 42464 / BCRC 31852 / DSM 1799)</name>
    <name type="common">Sporotrichum thermophile</name>
    <dbReference type="NCBI Taxonomy" id="573729"/>
    <lineage>
        <taxon>Eukaryota</taxon>
        <taxon>Fungi</taxon>
        <taxon>Dikarya</taxon>
        <taxon>Ascomycota</taxon>
        <taxon>Pezizomycotina</taxon>
        <taxon>Sordariomycetes</taxon>
        <taxon>Sordariomycetidae</taxon>
        <taxon>Sordariales</taxon>
        <taxon>Chaetomiaceae</taxon>
        <taxon>Thermothelomyces</taxon>
    </lineage>
</organism>
<evidence type="ECO:0000313" key="2">
    <source>
        <dbReference type="EMBL" id="AEO58509.1"/>
    </source>
</evidence>
<reference evidence="2 3" key="1">
    <citation type="journal article" date="2011" name="Nat. Biotechnol.">
        <title>Comparative genomic analysis of the thermophilic biomass-degrading fungi Myceliophthora thermophila and Thielavia terrestris.</title>
        <authorList>
            <person name="Berka R.M."/>
            <person name="Grigoriev I.V."/>
            <person name="Otillar R."/>
            <person name="Salamov A."/>
            <person name="Grimwood J."/>
            <person name="Reid I."/>
            <person name="Ishmael N."/>
            <person name="John T."/>
            <person name="Darmond C."/>
            <person name="Moisan M.-C."/>
            <person name="Henrissat B."/>
            <person name="Coutinho P.M."/>
            <person name="Lombard V."/>
            <person name="Natvig D.O."/>
            <person name="Lindquist E."/>
            <person name="Schmutz J."/>
            <person name="Lucas S."/>
            <person name="Harris P."/>
            <person name="Powlowski J."/>
            <person name="Bellemare A."/>
            <person name="Taylor D."/>
            <person name="Butler G."/>
            <person name="de Vries R.P."/>
            <person name="Allijn I.E."/>
            <person name="van den Brink J."/>
            <person name="Ushinsky S."/>
            <person name="Storms R."/>
            <person name="Powell A.J."/>
            <person name="Paulsen I.T."/>
            <person name="Elbourne L.D.H."/>
            <person name="Baker S.E."/>
            <person name="Magnuson J."/>
            <person name="LaBoissiere S."/>
            <person name="Clutterbuck A.J."/>
            <person name="Martinez D."/>
            <person name="Wogulis M."/>
            <person name="de Leon A.L."/>
            <person name="Rey M.W."/>
            <person name="Tsang A."/>
        </authorList>
    </citation>
    <scope>NUCLEOTIDE SEQUENCE [LARGE SCALE GENOMIC DNA]</scope>
    <source>
        <strain evidence="3">ATCC 42464 / BCRC 31852 / DSM 1799</strain>
    </source>
</reference>
<feature type="chain" id="PRO_5003436376" description="GPI anchored cell wall protein" evidence="1">
    <location>
        <begin position="20"/>
        <end position="209"/>
    </location>
</feature>
<dbReference type="HOGENOM" id="CLU_106830_0_0_1"/>
<evidence type="ECO:0000256" key="1">
    <source>
        <dbReference type="SAM" id="SignalP"/>
    </source>
</evidence>
<dbReference type="OMA" id="ANACNGS"/>
<dbReference type="EMBL" id="CP003005">
    <property type="protein sequence ID" value="AEO58509.1"/>
    <property type="molecule type" value="Genomic_DNA"/>
</dbReference>
<dbReference type="OrthoDB" id="4581233at2759"/>
<dbReference type="InParanoid" id="G2QG44"/>
<name>G2QG44_THET4</name>
<feature type="signal peptide" evidence="1">
    <location>
        <begin position="1"/>
        <end position="19"/>
    </location>
</feature>
<gene>
    <name evidence="2" type="ORF">MYCTH_2305882</name>
</gene>
<protein>
    <recommendedName>
        <fullName evidence="4">GPI anchored cell wall protein</fullName>
    </recommendedName>
</protein>
<dbReference type="eggNOG" id="ENOG502SWWX">
    <property type="taxonomic scope" value="Eukaryota"/>
</dbReference>
<keyword evidence="1" id="KW-0732">Signal</keyword>
<evidence type="ECO:0000313" key="3">
    <source>
        <dbReference type="Proteomes" id="UP000007322"/>
    </source>
</evidence>
<keyword evidence="3" id="KW-1185">Reference proteome</keyword>
<sequence>MRSFSIAAAAATLAGFAVAADNSTSSGNSVELFIDDALGGQGLYAASILNACKDHTVYAIQCTSARNDIVDDTICGDSAPTLTLTEGPSLYSVAYSTATSTLGHKAEVSVGESCNLNIESREAFCVATVSVSLDGTSTVTSTSTSVTGSDFHRYQVPITAGAQKTASATGACTAGGDGDDANAAAGTGANVVRAIGAALAVGLAGVIAL</sequence>